<dbReference type="SUPFAM" id="SSF53850">
    <property type="entry name" value="Periplasmic binding protein-like II"/>
    <property type="match status" value="1"/>
</dbReference>
<reference evidence="5 6" key="1">
    <citation type="submission" date="2019-10" db="EMBL/GenBank/DDBJ databases">
        <title>Rubrobacter sp nov SCSIO 52090 isolated from a deep-sea sediment in the South China Sea.</title>
        <authorList>
            <person name="Chen R.W."/>
        </authorList>
    </citation>
    <scope>NUCLEOTIDE SEQUENCE [LARGE SCALE GENOMIC DNA]</scope>
    <source>
        <strain evidence="5 6">SCSIO 52909</strain>
    </source>
</reference>
<dbReference type="InterPro" id="IPR006311">
    <property type="entry name" value="TAT_signal"/>
</dbReference>
<dbReference type="EMBL" id="CP045119">
    <property type="protein sequence ID" value="QIN83290.1"/>
    <property type="molecule type" value="Genomic_DNA"/>
</dbReference>
<sequence>MSIYGKEITRSRFLKGMGLAAGSFALAGCGGGAGSNANEVTFMNWEQTEGTPLAEALKAFEKKSGMKVVMQPAPQGDAYDTKQRTMLSSGTGPDVMRINDDFVRGYSNDGALLDLSEYIEKDNLDRSEYIQPSFTFGEQPDGSHTAWTVGIEPRLIFYNVDMFEEAGVALPPSEWTGKNWSWDDLLNSARELTVEDDHYGTLIYFDTGYEQTFTVNNGFAPGIYSENGKEFTLSSPKAVEAVQWATDLTCKHGVQPPWSQLQQESIDSQLFAQGKVAMIFGTYGIVPYLRQTVTDFAWDVAPPPAKVEQKTEASVIIFSVPQGAKNPDGAWKLLKFLGGPEAGKILADGRAFIPINREAADTITATDDPPQNINLFAEAADHLTATNQTNATGEARNIYRPALDEVYNCEASAQDVLSSVKPRIDDLLTG</sequence>
<protein>
    <submittedName>
        <fullName evidence="5">Extracellular solute-binding protein</fullName>
    </submittedName>
</protein>
<dbReference type="PANTHER" id="PTHR43649:SF31">
    <property type="entry name" value="SN-GLYCEROL-3-PHOSPHATE-BINDING PERIPLASMIC PROTEIN UGPB"/>
    <property type="match status" value="1"/>
</dbReference>
<dbReference type="PROSITE" id="PS51257">
    <property type="entry name" value="PROKAR_LIPOPROTEIN"/>
    <property type="match status" value="1"/>
</dbReference>
<dbReference type="InterPro" id="IPR006059">
    <property type="entry name" value="SBP"/>
</dbReference>
<evidence type="ECO:0000256" key="1">
    <source>
        <dbReference type="ARBA" id="ARBA00004196"/>
    </source>
</evidence>
<dbReference type="PANTHER" id="PTHR43649">
    <property type="entry name" value="ARABINOSE-BINDING PROTEIN-RELATED"/>
    <property type="match status" value="1"/>
</dbReference>
<evidence type="ECO:0000313" key="5">
    <source>
        <dbReference type="EMBL" id="QIN83290.1"/>
    </source>
</evidence>
<evidence type="ECO:0000313" key="6">
    <source>
        <dbReference type="Proteomes" id="UP000501452"/>
    </source>
</evidence>
<keyword evidence="4" id="KW-0732">Signal</keyword>
<dbReference type="GO" id="GO:0030313">
    <property type="term" value="C:cell envelope"/>
    <property type="evidence" value="ECO:0007669"/>
    <property type="project" value="UniProtKB-SubCell"/>
</dbReference>
<proteinExistence type="inferred from homology"/>
<evidence type="ECO:0000256" key="4">
    <source>
        <dbReference type="ARBA" id="ARBA00022729"/>
    </source>
</evidence>
<keyword evidence="6" id="KW-1185">Reference proteome</keyword>
<dbReference type="InterPro" id="IPR050490">
    <property type="entry name" value="Bact_solute-bd_prot1"/>
</dbReference>
<accession>A0A6G8Q9Y1</accession>
<comment type="similarity">
    <text evidence="2">Belongs to the bacterial solute-binding protein 1 family.</text>
</comment>
<dbReference type="PROSITE" id="PS51318">
    <property type="entry name" value="TAT"/>
    <property type="match status" value="1"/>
</dbReference>
<dbReference type="AlphaFoldDB" id="A0A6G8Q9Y1"/>
<dbReference type="CDD" id="cd13585">
    <property type="entry name" value="PBP2_TMBP_like"/>
    <property type="match status" value="1"/>
</dbReference>
<keyword evidence="3" id="KW-0813">Transport</keyword>
<dbReference type="Gene3D" id="3.40.190.10">
    <property type="entry name" value="Periplasmic binding protein-like II"/>
    <property type="match status" value="1"/>
</dbReference>
<comment type="subcellular location">
    <subcellularLocation>
        <location evidence="1">Cell envelope</location>
    </subcellularLocation>
</comment>
<dbReference type="Proteomes" id="UP000501452">
    <property type="component" value="Chromosome"/>
</dbReference>
<dbReference type="KEGG" id="rub:GBA63_12050"/>
<gene>
    <name evidence="5" type="ORF">GBA63_12050</name>
</gene>
<dbReference type="Pfam" id="PF01547">
    <property type="entry name" value="SBP_bac_1"/>
    <property type="match status" value="1"/>
</dbReference>
<organism evidence="5 6">
    <name type="scientific">Rubrobacter tropicus</name>
    <dbReference type="NCBI Taxonomy" id="2653851"/>
    <lineage>
        <taxon>Bacteria</taxon>
        <taxon>Bacillati</taxon>
        <taxon>Actinomycetota</taxon>
        <taxon>Rubrobacteria</taxon>
        <taxon>Rubrobacterales</taxon>
        <taxon>Rubrobacteraceae</taxon>
        <taxon>Rubrobacter</taxon>
    </lineage>
</organism>
<dbReference type="RefSeq" id="WP_166176430.1">
    <property type="nucleotide sequence ID" value="NZ_CP045119.1"/>
</dbReference>
<name>A0A6G8Q9Y1_9ACTN</name>
<evidence type="ECO:0000256" key="3">
    <source>
        <dbReference type="ARBA" id="ARBA00022448"/>
    </source>
</evidence>
<evidence type="ECO:0000256" key="2">
    <source>
        <dbReference type="ARBA" id="ARBA00008520"/>
    </source>
</evidence>